<evidence type="ECO:0000256" key="5">
    <source>
        <dbReference type="ARBA" id="ARBA00022723"/>
    </source>
</evidence>
<organism evidence="12 13">
    <name type="scientific">Athelia psychrophila</name>
    <dbReference type="NCBI Taxonomy" id="1759441"/>
    <lineage>
        <taxon>Eukaryota</taxon>
        <taxon>Fungi</taxon>
        <taxon>Dikarya</taxon>
        <taxon>Basidiomycota</taxon>
        <taxon>Agaricomycotina</taxon>
        <taxon>Agaricomycetes</taxon>
        <taxon>Agaricomycetidae</taxon>
        <taxon>Atheliales</taxon>
        <taxon>Atheliaceae</taxon>
        <taxon>Athelia</taxon>
    </lineage>
</organism>
<proteinExistence type="predicted"/>
<dbReference type="Gene3D" id="3.60.10.10">
    <property type="entry name" value="Endonuclease/exonuclease/phosphatase"/>
    <property type="match status" value="1"/>
</dbReference>
<dbReference type="CDD" id="cd09080">
    <property type="entry name" value="TDP2"/>
    <property type="match status" value="1"/>
</dbReference>
<evidence type="ECO:0000256" key="2">
    <source>
        <dbReference type="ARBA" id="ARBA00001946"/>
    </source>
</evidence>
<dbReference type="OrthoDB" id="9975959at2759"/>
<comment type="subcellular location">
    <subcellularLocation>
        <location evidence="3">Nucleus</location>
        <location evidence="3">PML body</location>
    </subcellularLocation>
</comment>
<evidence type="ECO:0000256" key="10">
    <source>
        <dbReference type="ARBA" id="ARBA00023242"/>
    </source>
</evidence>
<keyword evidence="7" id="KW-0378">Hydrolase</keyword>
<dbReference type="GO" id="GO:0046872">
    <property type="term" value="F:metal ion binding"/>
    <property type="evidence" value="ECO:0007669"/>
    <property type="project" value="UniProtKB-KW"/>
</dbReference>
<protein>
    <recommendedName>
        <fullName evidence="11">Endonuclease/exonuclease/phosphatase domain-containing protein</fullName>
    </recommendedName>
</protein>
<evidence type="ECO:0000256" key="8">
    <source>
        <dbReference type="ARBA" id="ARBA00022842"/>
    </source>
</evidence>
<dbReference type="GO" id="GO:0005737">
    <property type="term" value="C:cytoplasm"/>
    <property type="evidence" value="ECO:0007669"/>
    <property type="project" value="TreeGrafter"/>
</dbReference>
<name>A0A166MB96_9AGAM</name>
<evidence type="ECO:0000256" key="6">
    <source>
        <dbReference type="ARBA" id="ARBA00022763"/>
    </source>
</evidence>
<feature type="domain" description="Endonuclease/exonuclease/phosphatase" evidence="11">
    <location>
        <begin position="43"/>
        <end position="310"/>
    </location>
</feature>
<evidence type="ECO:0000256" key="4">
    <source>
        <dbReference type="ARBA" id="ARBA00022722"/>
    </source>
</evidence>
<dbReference type="GO" id="GO:0003697">
    <property type="term" value="F:single-stranded DNA binding"/>
    <property type="evidence" value="ECO:0007669"/>
    <property type="project" value="TreeGrafter"/>
</dbReference>
<dbReference type="AlphaFoldDB" id="A0A166MB96"/>
<comment type="cofactor">
    <cofactor evidence="1">
        <name>Mn(2+)</name>
        <dbReference type="ChEBI" id="CHEBI:29035"/>
    </cofactor>
</comment>
<reference evidence="12 13" key="1">
    <citation type="journal article" date="2016" name="Mol. Biol. Evol.">
        <title>Comparative Genomics of Early-Diverging Mushroom-Forming Fungi Provides Insights into the Origins of Lignocellulose Decay Capabilities.</title>
        <authorList>
            <person name="Nagy L.G."/>
            <person name="Riley R."/>
            <person name="Tritt A."/>
            <person name="Adam C."/>
            <person name="Daum C."/>
            <person name="Floudas D."/>
            <person name="Sun H."/>
            <person name="Yadav J.S."/>
            <person name="Pangilinan J."/>
            <person name="Larsson K.H."/>
            <person name="Matsuura K."/>
            <person name="Barry K."/>
            <person name="Labutti K."/>
            <person name="Kuo R."/>
            <person name="Ohm R.A."/>
            <person name="Bhattacharya S.S."/>
            <person name="Shirouzu T."/>
            <person name="Yoshinaga Y."/>
            <person name="Martin F.M."/>
            <person name="Grigoriev I.V."/>
            <person name="Hibbett D.S."/>
        </authorList>
    </citation>
    <scope>NUCLEOTIDE SEQUENCE [LARGE SCALE GENOMIC DNA]</scope>
    <source>
        <strain evidence="12 13">CBS 109695</strain>
    </source>
</reference>
<keyword evidence="13" id="KW-1185">Reference proteome</keyword>
<evidence type="ECO:0000259" key="11">
    <source>
        <dbReference type="Pfam" id="PF03372"/>
    </source>
</evidence>
<dbReference type="STRING" id="436010.A0A166MB96"/>
<keyword evidence="6" id="KW-0227">DNA damage</keyword>
<dbReference type="EMBL" id="KV417530">
    <property type="protein sequence ID" value="KZP23821.1"/>
    <property type="molecule type" value="Genomic_DNA"/>
</dbReference>
<accession>A0A166MB96</accession>
<comment type="cofactor">
    <cofactor evidence="2">
        <name>Mg(2+)</name>
        <dbReference type="ChEBI" id="CHEBI:18420"/>
    </cofactor>
</comment>
<evidence type="ECO:0000313" key="12">
    <source>
        <dbReference type="EMBL" id="KZP23821.1"/>
    </source>
</evidence>
<dbReference type="PANTHER" id="PTHR15822:SF4">
    <property type="entry name" value="TYROSYL-DNA PHOSPHODIESTERASE 2"/>
    <property type="match status" value="1"/>
</dbReference>
<sequence>MADGRFEEIDAARYSARHRVWRKTSKSAKILPGSPLPNTIKIVTWNIDFSTPNVKSRLKTALAYIQRDVLQCKSGERPHPCVILLQEIHRDSFRLIFDDEWVQKYFVVAPKKMEEWPDGAYYGNVTLVSRTVPVCGVHSIVYESYMNRNALMVDLKLSLPAWHAVADESSVVRLRVANTHLESLPSPGAQLRPRQLELVADALADPHLIGGLVCGDMNAISPPDAGLPERVGLVDAYDAYDALDDEGGLIRDEEEDEASHTWGYQPECEFPPGRLDKILYSPGAGGFSVDRPKRIGIGIRTDKGQWASDHYGLLTTVRILA</sequence>
<dbReference type="Proteomes" id="UP000076532">
    <property type="component" value="Unassembled WGS sequence"/>
</dbReference>
<evidence type="ECO:0000256" key="1">
    <source>
        <dbReference type="ARBA" id="ARBA00001936"/>
    </source>
</evidence>
<keyword evidence="9" id="KW-0234">DNA repair</keyword>
<dbReference type="InterPro" id="IPR036691">
    <property type="entry name" value="Endo/exonu/phosph_ase_sf"/>
</dbReference>
<keyword evidence="10" id="KW-0539">Nucleus</keyword>
<evidence type="ECO:0000313" key="13">
    <source>
        <dbReference type="Proteomes" id="UP000076532"/>
    </source>
</evidence>
<evidence type="ECO:0000256" key="9">
    <source>
        <dbReference type="ARBA" id="ARBA00023204"/>
    </source>
</evidence>
<dbReference type="InterPro" id="IPR005135">
    <property type="entry name" value="Endo/exonuclease/phosphatase"/>
</dbReference>
<gene>
    <name evidence="12" type="ORF">FIBSPDRAFT_736764</name>
</gene>
<dbReference type="GO" id="GO:0004518">
    <property type="term" value="F:nuclease activity"/>
    <property type="evidence" value="ECO:0007669"/>
    <property type="project" value="UniProtKB-KW"/>
</dbReference>
<dbReference type="GO" id="GO:0070260">
    <property type="term" value="F:5'-tyrosyl-DNA phosphodiesterase activity"/>
    <property type="evidence" value="ECO:0007669"/>
    <property type="project" value="TreeGrafter"/>
</dbReference>
<dbReference type="PANTHER" id="PTHR15822">
    <property type="entry name" value="TRAF AND TNF RECEPTOR-ASSOCIATED PROTEIN"/>
    <property type="match status" value="1"/>
</dbReference>
<dbReference type="Pfam" id="PF03372">
    <property type="entry name" value="Exo_endo_phos"/>
    <property type="match status" value="1"/>
</dbReference>
<dbReference type="SUPFAM" id="SSF56219">
    <property type="entry name" value="DNase I-like"/>
    <property type="match status" value="1"/>
</dbReference>
<dbReference type="GO" id="GO:0006302">
    <property type="term" value="P:double-strand break repair"/>
    <property type="evidence" value="ECO:0007669"/>
    <property type="project" value="TreeGrafter"/>
</dbReference>
<evidence type="ECO:0000256" key="3">
    <source>
        <dbReference type="ARBA" id="ARBA00004322"/>
    </source>
</evidence>
<dbReference type="InterPro" id="IPR051547">
    <property type="entry name" value="TDP2-like"/>
</dbReference>
<keyword evidence="5" id="KW-0479">Metal-binding</keyword>
<keyword evidence="4" id="KW-0540">Nuclease</keyword>
<evidence type="ECO:0000256" key="7">
    <source>
        <dbReference type="ARBA" id="ARBA00022801"/>
    </source>
</evidence>
<keyword evidence="8" id="KW-0460">Magnesium</keyword>